<keyword evidence="2" id="KW-1185">Reference proteome</keyword>
<organism evidence="1 2">
    <name type="scientific">Symbiochloris irregularis</name>
    <dbReference type="NCBI Taxonomy" id="706552"/>
    <lineage>
        <taxon>Eukaryota</taxon>
        <taxon>Viridiplantae</taxon>
        <taxon>Chlorophyta</taxon>
        <taxon>core chlorophytes</taxon>
        <taxon>Trebouxiophyceae</taxon>
        <taxon>Trebouxiales</taxon>
        <taxon>Trebouxiaceae</taxon>
        <taxon>Symbiochloris</taxon>
    </lineage>
</organism>
<dbReference type="EMBL" id="JALJOQ010000049">
    <property type="protein sequence ID" value="KAK9804608.1"/>
    <property type="molecule type" value="Genomic_DNA"/>
</dbReference>
<comment type="caution">
    <text evidence="1">The sequence shown here is derived from an EMBL/GenBank/DDBJ whole genome shotgun (WGS) entry which is preliminary data.</text>
</comment>
<protein>
    <submittedName>
        <fullName evidence="1">Uncharacterized protein</fullName>
    </submittedName>
</protein>
<reference evidence="1 2" key="1">
    <citation type="journal article" date="2024" name="Nat. Commun.">
        <title>Phylogenomics reveals the evolutionary origins of lichenization in chlorophyte algae.</title>
        <authorList>
            <person name="Puginier C."/>
            <person name="Libourel C."/>
            <person name="Otte J."/>
            <person name="Skaloud P."/>
            <person name="Haon M."/>
            <person name="Grisel S."/>
            <person name="Petersen M."/>
            <person name="Berrin J.G."/>
            <person name="Delaux P.M."/>
            <person name="Dal Grande F."/>
            <person name="Keller J."/>
        </authorList>
    </citation>
    <scope>NUCLEOTIDE SEQUENCE [LARGE SCALE GENOMIC DNA]</scope>
    <source>
        <strain evidence="1 2">SAG 2036</strain>
    </source>
</reference>
<dbReference type="AlphaFoldDB" id="A0AAW1P9A0"/>
<evidence type="ECO:0000313" key="1">
    <source>
        <dbReference type="EMBL" id="KAK9804608.1"/>
    </source>
</evidence>
<dbReference type="Proteomes" id="UP001465755">
    <property type="component" value="Unassembled WGS sequence"/>
</dbReference>
<proteinExistence type="predicted"/>
<sequence>MNDVADVLRASRRLREAHGVSVDLDLTPAQREERSTKQGAFKGLRDRGFIPYFRGSQLFYIDKSTNQRHSYDEEGPRAFARR</sequence>
<accession>A0AAW1P9A0</accession>
<name>A0AAW1P9A0_9CHLO</name>
<gene>
    <name evidence="1" type="ORF">WJX73_007595</name>
</gene>
<evidence type="ECO:0000313" key="2">
    <source>
        <dbReference type="Proteomes" id="UP001465755"/>
    </source>
</evidence>